<protein>
    <submittedName>
        <fullName evidence="7">Hemoglobin</fullName>
    </submittedName>
</protein>
<feature type="region of interest" description="Disordered" evidence="6">
    <location>
        <begin position="142"/>
        <end position="176"/>
    </location>
</feature>
<dbReference type="InterPro" id="IPR044203">
    <property type="entry name" value="GlbO/GLB3-like"/>
</dbReference>
<accession>A0A318GX58</accession>
<dbReference type="GO" id="GO:0019825">
    <property type="term" value="F:oxygen binding"/>
    <property type="evidence" value="ECO:0007669"/>
    <property type="project" value="InterPro"/>
</dbReference>
<comment type="similarity">
    <text evidence="5">Belongs to the truncated hemoglobin family. Group II subfamily.</text>
</comment>
<feature type="compositionally biased region" description="Basic and acidic residues" evidence="6">
    <location>
        <begin position="142"/>
        <end position="159"/>
    </location>
</feature>
<dbReference type="PANTHER" id="PTHR47366:SF1">
    <property type="entry name" value="TWO-ON-TWO HEMOGLOBIN-3"/>
    <property type="match status" value="1"/>
</dbReference>
<dbReference type="PANTHER" id="PTHR47366">
    <property type="entry name" value="TWO-ON-TWO HEMOGLOBIN-3"/>
    <property type="match status" value="1"/>
</dbReference>
<dbReference type="SUPFAM" id="SSF46458">
    <property type="entry name" value="Globin-like"/>
    <property type="match status" value="1"/>
</dbReference>
<dbReference type="RefSeq" id="WP_110401612.1">
    <property type="nucleotide sequence ID" value="NZ_QJJS01000014.1"/>
</dbReference>
<proteinExistence type="inferred from homology"/>
<evidence type="ECO:0000313" key="7">
    <source>
        <dbReference type="EMBL" id="PXW94358.1"/>
    </source>
</evidence>
<keyword evidence="8" id="KW-1185">Reference proteome</keyword>
<dbReference type="Gene3D" id="1.10.490.10">
    <property type="entry name" value="Globins"/>
    <property type="match status" value="1"/>
</dbReference>
<dbReference type="InterPro" id="IPR001486">
    <property type="entry name" value="Hemoglobin_trunc"/>
</dbReference>
<dbReference type="OrthoDB" id="9790913at2"/>
<sequence length="176" mass="19393">MSHLPPLPIVGATATAVPAPAHYARLGGHDAVVRLVEAFYKAMDTRADAVVIRAMHEPDLRATRELLVKYLSEWMGGPRLYAPERGAPMLRRRHQPFDIDASARDAWMACMRQAMDDTGVEPALRQELDQAFHKVADFIRNTEHGGSERPHPGRPRETHPGQAGAPHTSDPSAPTV</sequence>
<keyword evidence="2" id="KW-0349">Heme</keyword>
<evidence type="ECO:0000256" key="4">
    <source>
        <dbReference type="ARBA" id="ARBA00023004"/>
    </source>
</evidence>
<dbReference type="CDD" id="cd14773">
    <property type="entry name" value="TrHb2_PhHbO-like_O"/>
    <property type="match status" value="1"/>
</dbReference>
<gene>
    <name evidence="7" type="ORF">C7444_11457</name>
</gene>
<dbReference type="InterPro" id="IPR009050">
    <property type="entry name" value="Globin-like_sf"/>
</dbReference>
<evidence type="ECO:0000313" key="8">
    <source>
        <dbReference type="Proteomes" id="UP000247811"/>
    </source>
</evidence>
<keyword evidence="1" id="KW-0813">Transport</keyword>
<dbReference type="Pfam" id="PF01152">
    <property type="entry name" value="Bac_globin"/>
    <property type="match status" value="1"/>
</dbReference>
<name>A0A318GX58_9BURK</name>
<reference evidence="7 8" key="1">
    <citation type="submission" date="2018-05" db="EMBL/GenBank/DDBJ databases">
        <title>Genomic Encyclopedia of Type Strains, Phase IV (KMG-IV): sequencing the most valuable type-strain genomes for metagenomic binning, comparative biology and taxonomic classification.</title>
        <authorList>
            <person name="Goeker M."/>
        </authorList>
    </citation>
    <scope>NUCLEOTIDE SEQUENCE [LARGE SCALE GENOMIC DNA]</scope>
    <source>
        <strain evidence="7 8">DSM 566</strain>
    </source>
</reference>
<dbReference type="AlphaFoldDB" id="A0A318GX58"/>
<dbReference type="GO" id="GO:0046872">
    <property type="term" value="F:metal ion binding"/>
    <property type="evidence" value="ECO:0007669"/>
    <property type="project" value="UniProtKB-KW"/>
</dbReference>
<dbReference type="GO" id="GO:0005344">
    <property type="term" value="F:oxygen carrier activity"/>
    <property type="evidence" value="ECO:0007669"/>
    <property type="project" value="InterPro"/>
</dbReference>
<evidence type="ECO:0000256" key="2">
    <source>
        <dbReference type="ARBA" id="ARBA00022617"/>
    </source>
</evidence>
<dbReference type="EMBL" id="QJJS01000014">
    <property type="protein sequence ID" value="PXW94358.1"/>
    <property type="molecule type" value="Genomic_DNA"/>
</dbReference>
<dbReference type="GO" id="GO:0020037">
    <property type="term" value="F:heme binding"/>
    <property type="evidence" value="ECO:0007669"/>
    <property type="project" value="InterPro"/>
</dbReference>
<evidence type="ECO:0000256" key="1">
    <source>
        <dbReference type="ARBA" id="ARBA00022448"/>
    </source>
</evidence>
<organism evidence="7 8">
    <name type="scientific">Sphaerotilus hippei</name>
    <dbReference type="NCBI Taxonomy" id="744406"/>
    <lineage>
        <taxon>Bacteria</taxon>
        <taxon>Pseudomonadati</taxon>
        <taxon>Pseudomonadota</taxon>
        <taxon>Betaproteobacteria</taxon>
        <taxon>Burkholderiales</taxon>
        <taxon>Sphaerotilaceae</taxon>
        <taxon>Sphaerotilus</taxon>
    </lineage>
</organism>
<evidence type="ECO:0000256" key="6">
    <source>
        <dbReference type="SAM" id="MobiDB-lite"/>
    </source>
</evidence>
<evidence type="ECO:0000256" key="3">
    <source>
        <dbReference type="ARBA" id="ARBA00022723"/>
    </source>
</evidence>
<dbReference type="InterPro" id="IPR012292">
    <property type="entry name" value="Globin/Proto"/>
</dbReference>
<evidence type="ECO:0000256" key="5">
    <source>
        <dbReference type="ARBA" id="ARBA00034496"/>
    </source>
</evidence>
<keyword evidence="4" id="KW-0408">Iron</keyword>
<dbReference type="Proteomes" id="UP000247811">
    <property type="component" value="Unassembled WGS sequence"/>
</dbReference>
<comment type="caution">
    <text evidence="7">The sequence shown here is derived from an EMBL/GenBank/DDBJ whole genome shotgun (WGS) entry which is preliminary data.</text>
</comment>
<keyword evidence="3" id="KW-0479">Metal-binding</keyword>